<dbReference type="SUPFAM" id="SSF141868">
    <property type="entry name" value="EAL domain-like"/>
    <property type="match status" value="1"/>
</dbReference>
<dbReference type="STRING" id="187304.B0E33_11020"/>
<dbReference type="Gene3D" id="3.30.70.270">
    <property type="match status" value="1"/>
</dbReference>
<dbReference type="CDD" id="cd01948">
    <property type="entry name" value="EAL"/>
    <property type="match status" value="1"/>
</dbReference>
<keyword evidence="1" id="KW-0472">Membrane</keyword>
<keyword evidence="4" id="KW-0378">Hydrolase</keyword>
<evidence type="ECO:0000259" key="3">
    <source>
        <dbReference type="PROSITE" id="PS50887"/>
    </source>
</evidence>
<dbReference type="InterPro" id="IPR043128">
    <property type="entry name" value="Rev_trsase/Diguanyl_cyclase"/>
</dbReference>
<dbReference type="GO" id="GO:0071111">
    <property type="term" value="F:cyclic-guanylate-specific phosphodiesterase activity"/>
    <property type="evidence" value="ECO:0007669"/>
    <property type="project" value="UniProtKB-EC"/>
</dbReference>
<dbReference type="InterPro" id="IPR029787">
    <property type="entry name" value="Nucleotide_cyclase"/>
</dbReference>
<sequence>MRDLSGKTDKFDLVHSAAETVSDEPRRMTAGVFGISSSLVIILMFCAVIFSFGAVLFKVLVAEREAAMRETKSVARVFQNHKQLLLREMERYAASNAAYQNIDTNLSPDWIEARFGVDMALDFAHDYTVLFGPDSKVLFSSNFHGKERAEDFSKSVQTGITGTLDSIRGNYVKALVRSEPGEVRFTGTLADISAIDIVEINDHPFIVAAFAIVPDPGGIEMSFGPPNVLVNAFEIDAAHLSNLLSSLALDNLKFASEIPDGMIGTPVQNGSGTVLGYLAWYPMSQSSGIILSSIPILLLSLGVILTVALIALRQNANARARLAAREQEARYAANHDSLTGFVTRGYFHATATKRLALRKDQQRGAWIIYLDVDNLKQVNDIYGHTVGDSLVVAQAERIRSVLGPFDLVARSGGDEFLILTERWETPEQAVEEAGKLFEKLRQPFDYEGKRIETSVSAGIARFPDHGQTLTGLVRAADIALQRCKMEQKSSFRIYDERMDDLLRERREIRVDLDSALREEQFDLFYQPIVDARSGELAFYEALIRWRHPSRGLVPPVMFLPVAQDAGLMPVIGAWVLERALHDACSWMQTGVSVNVCTSQIQAAGFADKVEALLQKYDFPPERLVLEITEDLMLEESAQTRNTILKLRDLGVGLAIDDFGTGFSSLNYLHKYRFDKMKIDRSFVSRIGEDEEADMVIRSMLSLARVMGMQSVGEGVETEAQRDFLVEAGCEFLQGYLFDRPLPFNELMPPDPLSQMEGIRRAGG</sequence>
<dbReference type="CDD" id="cd01949">
    <property type="entry name" value="GGDEF"/>
    <property type="match status" value="1"/>
</dbReference>
<feature type="domain" description="EAL" evidence="2">
    <location>
        <begin position="505"/>
        <end position="754"/>
    </location>
</feature>
<proteinExistence type="predicted"/>
<dbReference type="SUPFAM" id="SSF55073">
    <property type="entry name" value="Nucleotide cyclase"/>
    <property type="match status" value="1"/>
</dbReference>
<accession>A0A0M6Y399</accession>
<dbReference type="Pfam" id="PF05228">
    <property type="entry name" value="CHASE4"/>
    <property type="match status" value="1"/>
</dbReference>
<evidence type="ECO:0000313" key="4">
    <source>
        <dbReference type="EMBL" id="CTQ44158.1"/>
    </source>
</evidence>
<keyword evidence="1" id="KW-0812">Transmembrane</keyword>
<dbReference type="EC" id="3.1.4.52" evidence="4"/>
<evidence type="ECO:0000313" key="5">
    <source>
        <dbReference type="Proteomes" id="UP000048926"/>
    </source>
</evidence>
<dbReference type="AlphaFoldDB" id="A0A0M6Y399"/>
<dbReference type="PANTHER" id="PTHR44757:SF2">
    <property type="entry name" value="BIOFILM ARCHITECTURE MAINTENANCE PROTEIN MBAA"/>
    <property type="match status" value="1"/>
</dbReference>
<dbReference type="InterPro" id="IPR052155">
    <property type="entry name" value="Biofilm_reg_signaling"/>
</dbReference>
<dbReference type="InterPro" id="IPR001633">
    <property type="entry name" value="EAL_dom"/>
</dbReference>
<dbReference type="RefSeq" id="WP_055656925.1">
    <property type="nucleotide sequence ID" value="NZ_CP045631.1"/>
</dbReference>
<dbReference type="PANTHER" id="PTHR44757">
    <property type="entry name" value="DIGUANYLATE CYCLASE DGCP"/>
    <property type="match status" value="1"/>
</dbReference>
<dbReference type="Gene3D" id="3.20.20.450">
    <property type="entry name" value="EAL domain"/>
    <property type="match status" value="1"/>
</dbReference>
<dbReference type="PROSITE" id="PS50887">
    <property type="entry name" value="GGDEF"/>
    <property type="match status" value="1"/>
</dbReference>
<dbReference type="InterPro" id="IPR000160">
    <property type="entry name" value="GGDEF_dom"/>
</dbReference>
<dbReference type="PROSITE" id="PS50883">
    <property type="entry name" value="EAL"/>
    <property type="match status" value="1"/>
</dbReference>
<reference evidence="5" key="1">
    <citation type="submission" date="2015-07" db="EMBL/GenBank/DDBJ databases">
        <authorList>
            <person name="Rodrigo-Torres Lidia"/>
            <person name="Arahal R.David."/>
        </authorList>
    </citation>
    <scope>NUCLEOTIDE SEQUENCE [LARGE SCALE GENOMIC DNA]</scope>
    <source>
        <strain evidence="5">CECT 4801</strain>
    </source>
</reference>
<dbReference type="SMART" id="SM00052">
    <property type="entry name" value="EAL"/>
    <property type="match status" value="1"/>
</dbReference>
<keyword evidence="5" id="KW-1185">Reference proteome</keyword>
<dbReference type="InterPro" id="IPR007892">
    <property type="entry name" value="CHASE4"/>
</dbReference>
<feature type="transmembrane region" description="Helical" evidence="1">
    <location>
        <begin position="32"/>
        <end position="61"/>
    </location>
</feature>
<evidence type="ECO:0000256" key="1">
    <source>
        <dbReference type="SAM" id="Phobius"/>
    </source>
</evidence>
<dbReference type="InterPro" id="IPR035919">
    <property type="entry name" value="EAL_sf"/>
</dbReference>
<name>A0A0M6Y399_9HYPH</name>
<dbReference type="SMART" id="SM00267">
    <property type="entry name" value="GGDEF"/>
    <property type="match status" value="1"/>
</dbReference>
<dbReference type="Proteomes" id="UP000048926">
    <property type="component" value="Unassembled WGS sequence"/>
</dbReference>
<protein>
    <submittedName>
        <fullName evidence="4">Cyclic di-GMP phosphodiesterase Gmr</fullName>
        <ecNumber evidence="4">3.1.4.52</ecNumber>
    </submittedName>
</protein>
<feature type="transmembrane region" description="Helical" evidence="1">
    <location>
        <begin position="289"/>
        <end position="312"/>
    </location>
</feature>
<organism evidence="4 5">
    <name type="scientific">Roseibium aggregatum</name>
    <dbReference type="NCBI Taxonomy" id="187304"/>
    <lineage>
        <taxon>Bacteria</taxon>
        <taxon>Pseudomonadati</taxon>
        <taxon>Pseudomonadota</taxon>
        <taxon>Alphaproteobacteria</taxon>
        <taxon>Hyphomicrobiales</taxon>
        <taxon>Stappiaceae</taxon>
        <taxon>Roseibium</taxon>
    </lineage>
</organism>
<evidence type="ECO:0000259" key="2">
    <source>
        <dbReference type="PROSITE" id="PS50883"/>
    </source>
</evidence>
<dbReference type="Pfam" id="PF00563">
    <property type="entry name" value="EAL"/>
    <property type="match status" value="1"/>
</dbReference>
<gene>
    <name evidence="4" type="primary">gmr_9</name>
    <name evidence="4" type="ORF">LAL4801_02600</name>
</gene>
<dbReference type="OrthoDB" id="9814202at2"/>
<dbReference type="EMBL" id="CXST01000002">
    <property type="protein sequence ID" value="CTQ44158.1"/>
    <property type="molecule type" value="Genomic_DNA"/>
</dbReference>
<dbReference type="NCBIfam" id="TIGR00254">
    <property type="entry name" value="GGDEF"/>
    <property type="match status" value="1"/>
</dbReference>
<feature type="domain" description="GGDEF" evidence="3">
    <location>
        <begin position="363"/>
        <end position="496"/>
    </location>
</feature>
<keyword evidence="1" id="KW-1133">Transmembrane helix</keyword>
<dbReference type="Pfam" id="PF00990">
    <property type="entry name" value="GGDEF"/>
    <property type="match status" value="1"/>
</dbReference>